<dbReference type="PANTHER" id="PTHR48097">
    <property type="entry name" value="L-THREONINE ALDOLASE-RELATED"/>
    <property type="match status" value="1"/>
</dbReference>
<dbReference type="InterPro" id="IPR015422">
    <property type="entry name" value="PyrdxlP-dep_Trfase_small"/>
</dbReference>
<evidence type="ECO:0000256" key="4">
    <source>
        <dbReference type="ARBA" id="ARBA00023239"/>
    </source>
</evidence>
<dbReference type="Gene3D" id="3.90.1150.10">
    <property type="entry name" value="Aspartate Aminotransferase, domain 1"/>
    <property type="match status" value="1"/>
</dbReference>
<feature type="modified residue" description="N6-(pyridoxal phosphate)lysine" evidence="5">
    <location>
        <position position="218"/>
    </location>
</feature>
<comment type="cofactor">
    <cofactor evidence="1">
        <name>pyridoxal 5'-phosphate</name>
        <dbReference type="ChEBI" id="CHEBI:597326"/>
    </cofactor>
</comment>
<evidence type="ECO:0000256" key="3">
    <source>
        <dbReference type="ARBA" id="ARBA00022898"/>
    </source>
</evidence>
<evidence type="ECO:0000313" key="7">
    <source>
        <dbReference type="EMBL" id="KAG5668139.1"/>
    </source>
</evidence>
<dbReference type="FunFam" id="3.40.640.10:FF:000030">
    <property type="entry name" value="Low-specificity L-threonine aldolase"/>
    <property type="match status" value="1"/>
</dbReference>
<accession>A0A9J6BF71</accession>
<comment type="similarity">
    <text evidence="2">Belongs to the threonine aldolase family.</text>
</comment>
<evidence type="ECO:0000259" key="6">
    <source>
        <dbReference type="Pfam" id="PF01212"/>
    </source>
</evidence>
<keyword evidence="8" id="KW-1185">Reference proteome</keyword>
<dbReference type="InterPro" id="IPR015424">
    <property type="entry name" value="PyrdxlP-dep_Trfase"/>
</dbReference>
<gene>
    <name evidence="7" type="ORF">PVAND_016091</name>
</gene>
<dbReference type="NCBIfam" id="NF041359">
    <property type="entry name" value="GntG_guanitoxin"/>
    <property type="match status" value="1"/>
</dbReference>
<dbReference type="OrthoDB" id="10261951at2759"/>
<dbReference type="EMBL" id="JADBJN010000004">
    <property type="protein sequence ID" value="KAG5668139.1"/>
    <property type="molecule type" value="Genomic_DNA"/>
</dbReference>
<keyword evidence="3" id="KW-0663">Pyridoxal phosphate</keyword>
<dbReference type="Pfam" id="PF01212">
    <property type="entry name" value="Beta_elim_lyase"/>
    <property type="match status" value="1"/>
</dbReference>
<dbReference type="AlphaFoldDB" id="A0A9J6BF71"/>
<dbReference type="PANTHER" id="PTHR48097:SF9">
    <property type="entry name" value="L-THREONINE ALDOLASE"/>
    <property type="match status" value="1"/>
</dbReference>
<comment type="caution">
    <text evidence="7">The sequence shown here is derived from an EMBL/GenBank/DDBJ whole genome shotgun (WGS) entry which is preliminary data.</text>
</comment>
<sequence length="385" mass="42879">MSIYRRVFDDASLKNYRIVDLRSDTLSVPTDEMRKAMFESEIGDDVYGEDPTVNKLEVKVAELLGKEAAVFVPSGTMGNLLAIMVHCDKRGSEVMCGSLSHVFCYEQGSASSLAGVFVHKLENNEDGTFSIEAVKKLARGSDIHEPVTQLVVVENTHNMAGGKVLPLNWIEELSKVCKDKNLKLHMDGARVFSAAEYLKVPVSRVVRDVDSISFCLSKNLCCPVGSLLVGKKEFVEQARRFRKALGGGMRQVGFLAAAGMFALDNIVPKLKFDHEHAKQLAAAVDELKSKIFYVDVKNLHSNILMIKVADNDKNITALDLSNRLVEVKDEEIENGICDEQKKGIIVKSSCKNLQTLRVVFYHQITDEMTNLLVKKVSYVIKEFEK</sequence>
<evidence type="ECO:0000256" key="2">
    <source>
        <dbReference type="ARBA" id="ARBA00006966"/>
    </source>
</evidence>
<dbReference type="CDD" id="cd06502">
    <property type="entry name" value="TA_like"/>
    <property type="match status" value="1"/>
</dbReference>
<dbReference type="GO" id="GO:0006545">
    <property type="term" value="P:glycine biosynthetic process"/>
    <property type="evidence" value="ECO:0007669"/>
    <property type="project" value="TreeGrafter"/>
</dbReference>
<dbReference type="GO" id="GO:0005829">
    <property type="term" value="C:cytosol"/>
    <property type="evidence" value="ECO:0007669"/>
    <property type="project" value="TreeGrafter"/>
</dbReference>
<evidence type="ECO:0000256" key="1">
    <source>
        <dbReference type="ARBA" id="ARBA00001933"/>
    </source>
</evidence>
<dbReference type="SUPFAM" id="SSF53383">
    <property type="entry name" value="PLP-dependent transferases"/>
    <property type="match status" value="1"/>
</dbReference>
<protein>
    <recommendedName>
        <fullName evidence="6">Aromatic amino acid beta-eliminating lyase/threonine aldolase domain-containing protein</fullName>
    </recommendedName>
</protein>
<dbReference type="GO" id="GO:0006567">
    <property type="term" value="P:L-threonine catabolic process"/>
    <property type="evidence" value="ECO:0007669"/>
    <property type="project" value="TreeGrafter"/>
</dbReference>
<dbReference type="InterPro" id="IPR001597">
    <property type="entry name" value="ArAA_b-elim_lyase/Thr_aldolase"/>
</dbReference>
<dbReference type="InterPro" id="IPR015421">
    <property type="entry name" value="PyrdxlP-dep_Trfase_major"/>
</dbReference>
<name>A0A9J6BF71_POLVA</name>
<dbReference type="PIRSF" id="PIRSF017617">
    <property type="entry name" value="Thr_aldolase"/>
    <property type="match status" value="1"/>
</dbReference>
<evidence type="ECO:0000313" key="8">
    <source>
        <dbReference type="Proteomes" id="UP001107558"/>
    </source>
</evidence>
<dbReference type="GO" id="GO:0008732">
    <property type="term" value="F:L-allo-threonine aldolase activity"/>
    <property type="evidence" value="ECO:0007669"/>
    <property type="project" value="TreeGrafter"/>
</dbReference>
<evidence type="ECO:0000256" key="5">
    <source>
        <dbReference type="PIRSR" id="PIRSR017617-1"/>
    </source>
</evidence>
<feature type="domain" description="Aromatic amino acid beta-eliminating lyase/threonine aldolase" evidence="6">
    <location>
        <begin position="20"/>
        <end position="300"/>
    </location>
</feature>
<dbReference type="InterPro" id="IPR023603">
    <property type="entry name" value="Low_specificity_L-TA-like"/>
</dbReference>
<proteinExistence type="inferred from homology"/>
<dbReference type="Gene3D" id="3.40.640.10">
    <property type="entry name" value="Type I PLP-dependent aspartate aminotransferase-like (Major domain)"/>
    <property type="match status" value="1"/>
</dbReference>
<keyword evidence="4" id="KW-0456">Lyase</keyword>
<organism evidence="7 8">
    <name type="scientific">Polypedilum vanderplanki</name>
    <name type="common">Sleeping chironomid midge</name>
    <dbReference type="NCBI Taxonomy" id="319348"/>
    <lineage>
        <taxon>Eukaryota</taxon>
        <taxon>Metazoa</taxon>
        <taxon>Ecdysozoa</taxon>
        <taxon>Arthropoda</taxon>
        <taxon>Hexapoda</taxon>
        <taxon>Insecta</taxon>
        <taxon>Pterygota</taxon>
        <taxon>Neoptera</taxon>
        <taxon>Endopterygota</taxon>
        <taxon>Diptera</taxon>
        <taxon>Nematocera</taxon>
        <taxon>Chironomoidea</taxon>
        <taxon>Chironomidae</taxon>
        <taxon>Chironominae</taxon>
        <taxon>Polypedilum</taxon>
        <taxon>Polypedilum</taxon>
    </lineage>
</organism>
<dbReference type="Proteomes" id="UP001107558">
    <property type="component" value="Chromosome 4"/>
</dbReference>
<reference evidence="7" key="1">
    <citation type="submission" date="2021-03" db="EMBL/GenBank/DDBJ databases">
        <title>Chromosome level genome of the anhydrobiotic midge Polypedilum vanderplanki.</title>
        <authorList>
            <person name="Yoshida Y."/>
            <person name="Kikawada T."/>
            <person name="Gusev O."/>
        </authorList>
    </citation>
    <scope>NUCLEOTIDE SEQUENCE</scope>
    <source>
        <strain evidence="7">NIAS01</strain>
        <tissue evidence="7">Whole body or cell culture</tissue>
    </source>
</reference>